<name>A0A9Q1QJJ1_9CARY</name>
<dbReference type="PANTHER" id="PTHR11461">
    <property type="entry name" value="SERINE PROTEASE INHIBITOR, SERPIN"/>
    <property type="match status" value="1"/>
</dbReference>
<dbReference type="Gene3D" id="2.30.39.10">
    <property type="entry name" value="Alpha-1-antitrypsin, domain 1"/>
    <property type="match status" value="1"/>
</dbReference>
<feature type="compositionally biased region" description="Basic and acidic residues" evidence="3">
    <location>
        <begin position="1"/>
        <end position="13"/>
    </location>
</feature>
<dbReference type="SMART" id="SM00093">
    <property type="entry name" value="SERPIN"/>
    <property type="match status" value="1"/>
</dbReference>
<accession>A0A9Q1QJJ1</accession>
<evidence type="ECO:0000313" key="5">
    <source>
        <dbReference type="EMBL" id="KAJ8443851.1"/>
    </source>
</evidence>
<dbReference type="InterPro" id="IPR042185">
    <property type="entry name" value="Serpin_sf_2"/>
</dbReference>
<dbReference type="InterPro" id="IPR000215">
    <property type="entry name" value="Serpin_fam"/>
</dbReference>
<dbReference type="CDD" id="cd02043">
    <property type="entry name" value="serpinP_plants"/>
    <property type="match status" value="1"/>
</dbReference>
<dbReference type="Gene3D" id="3.30.497.10">
    <property type="entry name" value="Antithrombin, subunit I, domain 2"/>
    <property type="match status" value="1"/>
</dbReference>
<comment type="similarity">
    <text evidence="1 2">Belongs to the serpin family.</text>
</comment>
<evidence type="ECO:0000256" key="3">
    <source>
        <dbReference type="SAM" id="MobiDB-lite"/>
    </source>
</evidence>
<dbReference type="InterPro" id="IPR042178">
    <property type="entry name" value="Serpin_sf_1"/>
</dbReference>
<feature type="compositionally biased region" description="Polar residues" evidence="3">
    <location>
        <begin position="38"/>
        <end position="49"/>
    </location>
</feature>
<organism evidence="5 6">
    <name type="scientific">Carnegiea gigantea</name>
    <dbReference type="NCBI Taxonomy" id="171969"/>
    <lineage>
        <taxon>Eukaryota</taxon>
        <taxon>Viridiplantae</taxon>
        <taxon>Streptophyta</taxon>
        <taxon>Embryophyta</taxon>
        <taxon>Tracheophyta</taxon>
        <taxon>Spermatophyta</taxon>
        <taxon>Magnoliopsida</taxon>
        <taxon>eudicotyledons</taxon>
        <taxon>Gunneridae</taxon>
        <taxon>Pentapetalae</taxon>
        <taxon>Caryophyllales</taxon>
        <taxon>Cactineae</taxon>
        <taxon>Cactaceae</taxon>
        <taxon>Cactoideae</taxon>
        <taxon>Echinocereeae</taxon>
        <taxon>Carnegiea</taxon>
    </lineage>
</organism>
<evidence type="ECO:0000259" key="4">
    <source>
        <dbReference type="SMART" id="SM00093"/>
    </source>
</evidence>
<dbReference type="GO" id="GO:0005615">
    <property type="term" value="C:extracellular space"/>
    <property type="evidence" value="ECO:0007669"/>
    <property type="project" value="InterPro"/>
</dbReference>
<dbReference type="PROSITE" id="PS00284">
    <property type="entry name" value="SERPIN"/>
    <property type="match status" value="1"/>
</dbReference>
<dbReference type="Pfam" id="PF00079">
    <property type="entry name" value="Serpin"/>
    <property type="match status" value="1"/>
</dbReference>
<evidence type="ECO:0000313" key="6">
    <source>
        <dbReference type="Proteomes" id="UP001153076"/>
    </source>
</evidence>
<comment type="caution">
    <text evidence="5">The sequence shown here is derived from an EMBL/GenBank/DDBJ whole genome shotgun (WGS) entry which is preliminary data.</text>
</comment>
<dbReference type="GO" id="GO:0004867">
    <property type="term" value="F:serine-type endopeptidase inhibitor activity"/>
    <property type="evidence" value="ECO:0007669"/>
    <property type="project" value="InterPro"/>
</dbReference>
<dbReference type="InterPro" id="IPR023795">
    <property type="entry name" value="Serpin_CS"/>
</dbReference>
<dbReference type="OrthoDB" id="1063785at2759"/>
<feature type="domain" description="Serpin" evidence="4">
    <location>
        <begin position="104"/>
        <end position="475"/>
    </location>
</feature>
<gene>
    <name evidence="5" type="ORF">Cgig2_010315</name>
</gene>
<keyword evidence="6" id="KW-1185">Reference proteome</keyword>
<evidence type="ECO:0000256" key="1">
    <source>
        <dbReference type="ARBA" id="ARBA00009500"/>
    </source>
</evidence>
<feature type="compositionally biased region" description="Polar residues" evidence="3">
    <location>
        <begin position="67"/>
        <end position="85"/>
    </location>
</feature>
<sequence length="479" mass="52987">MQWESYPDKHTESDSTPPPQTAKRTLLLNHVEGEKGKYSSNMGNSPSTRKCNEIVETWERIHAQLPPSDSQQCPSYHAQPSNPAFPSSSSIPRQPESSQTSVSMRITNYVAQYAAKDSNLVFSPPSIQLLLGLVAAGATGPTKDQVLSFLNCESVSKLNHLASELISTVLADGSAYGGPKLSFANGVRVDNRLPLKPVFKQIASNNYKASCEHVDFQIKADQVAHKVNSWVEKSTNGLIKDILPTGSVDRTTRLILANALYFKGVWKQKFDLSRTRDLDFHLLNGGSVKVPFMSTTTKQYICAFNGFKVLCLRYSQGRDNRQFSMYIFLPEARDGLPSLMQIASSQPGFLEQHLPHCQADVHICMIPRFKFSFGFEVSKTLKQLGLVLPFSEGGLTEMVDSSLGANLFVSRIFHKSFIEVNEEGTEAAAAPAAVITLKSLDLTNKFEFIADHPFLFFIREDTTGTLLFAGHVLNPLSQN</sequence>
<feature type="compositionally biased region" description="Low complexity" evidence="3">
    <location>
        <begin position="86"/>
        <end position="98"/>
    </location>
</feature>
<dbReference type="SUPFAM" id="SSF56574">
    <property type="entry name" value="Serpins"/>
    <property type="match status" value="1"/>
</dbReference>
<feature type="region of interest" description="Disordered" evidence="3">
    <location>
        <begin position="1"/>
        <end position="51"/>
    </location>
</feature>
<protein>
    <recommendedName>
        <fullName evidence="4">Serpin domain-containing protein</fullName>
    </recommendedName>
</protein>
<proteinExistence type="inferred from homology"/>
<dbReference type="AlphaFoldDB" id="A0A9Q1QJJ1"/>
<dbReference type="EMBL" id="JAKOGI010000111">
    <property type="protein sequence ID" value="KAJ8443851.1"/>
    <property type="molecule type" value="Genomic_DNA"/>
</dbReference>
<dbReference type="InterPro" id="IPR023796">
    <property type="entry name" value="Serpin_dom"/>
</dbReference>
<reference evidence="5" key="1">
    <citation type="submission" date="2022-04" db="EMBL/GenBank/DDBJ databases">
        <title>Carnegiea gigantea Genome sequencing and assembly v2.</title>
        <authorList>
            <person name="Copetti D."/>
            <person name="Sanderson M.J."/>
            <person name="Burquez A."/>
            <person name="Wojciechowski M.F."/>
        </authorList>
    </citation>
    <scope>NUCLEOTIDE SEQUENCE</scope>
    <source>
        <strain evidence="5">SGP5-SGP5p</strain>
        <tissue evidence="5">Aerial part</tissue>
    </source>
</reference>
<dbReference type="InterPro" id="IPR036186">
    <property type="entry name" value="Serpin_sf"/>
</dbReference>
<dbReference type="PANTHER" id="PTHR11461:SF211">
    <property type="entry name" value="GH10112P-RELATED"/>
    <property type="match status" value="1"/>
</dbReference>
<feature type="region of interest" description="Disordered" evidence="3">
    <location>
        <begin position="66"/>
        <end position="100"/>
    </location>
</feature>
<evidence type="ECO:0000256" key="2">
    <source>
        <dbReference type="RuleBase" id="RU000411"/>
    </source>
</evidence>
<dbReference type="Proteomes" id="UP001153076">
    <property type="component" value="Unassembled WGS sequence"/>
</dbReference>